<reference evidence="4" key="1">
    <citation type="journal article" date="2019" name="Int. J. Syst. Evol. Microbiol.">
        <title>The Global Catalogue of Microorganisms (GCM) 10K type strain sequencing project: providing services to taxonomists for standard genome sequencing and annotation.</title>
        <authorList>
            <consortium name="The Broad Institute Genomics Platform"/>
            <consortium name="The Broad Institute Genome Sequencing Center for Infectious Disease"/>
            <person name="Wu L."/>
            <person name="Ma J."/>
        </authorList>
    </citation>
    <scope>NUCLEOTIDE SEQUENCE [LARGE SCALE GENOMIC DNA]</scope>
    <source>
        <strain evidence="4">JCM 13004</strain>
    </source>
</reference>
<keyword evidence="4" id="KW-1185">Reference proteome</keyword>
<dbReference type="InterPro" id="IPR006311">
    <property type="entry name" value="TAT_signal"/>
</dbReference>
<dbReference type="RefSeq" id="WP_344437525.1">
    <property type="nucleotide sequence ID" value="NZ_BAAALF010000001.1"/>
</dbReference>
<evidence type="ECO:0000313" key="4">
    <source>
        <dbReference type="Proteomes" id="UP001500037"/>
    </source>
</evidence>
<dbReference type="Proteomes" id="UP001500037">
    <property type="component" value="Unassembled WGS sequence"/>
</dbReference>
<dbReference type="PROSITE" id="PS52045">
    <property type="entry name" value="NEPROSIN_PEP_CD"/>
    <property type="match status" value="1"/>
</dbReference>
<organism evidence="3 4">
    <name type="scientific">Kitasatospora nipponensis</name>
    <dbReference type="NCBI Taxonomy" id="258049"/>
    <lineage>
        <taxon>Bacteria</taxon>
        <taxon>Bacillati</taxon>
        <taxon>Actinomycetota</taxon>
        <taxon>Actinomycetes</taxon>
        <taxon>Kitasatosporales</taxon>
        <taxon>Streptomycetaceae</taxon>
        <taxon>Kitasatospora</taxon>
    </lineage>
</organism>
<protein>
    <recommendedName>
        <fullName evidence="2">Neprosin PEP catalytic domain-containing protein</fullName>
    </recommendedName>
</protein>
<accession>A0ABP4G7R5</accession>
<dbReference type="PANTHER" id="PTHR31589:SF110">
    <property type="entry name" value="PROTEIN, PUTATIVE (DUF239)-RELATED"/>
    <property type="match status" value="1"/>
</dbReference>
<dbReference type="InterPro" id="IPR053168">
    <property type="entry name" value="Glutamic_endopeptidase"/>
</dbReference>
<evidence type="ECO:0000259" key="2">
    <source>
        <dbReference type="PROSITE" id="PS52045"/>
    </source>
</evidence>
<evidence type="ECO:0000313" key="3">
    <source>
        <dbReference type="EMBL" id="GAA1214691.1"/>
    </source>
</evidence>
<comment type="caution">
    <text evidence="3">The sequence shown here is derived from an EMBL/GenBank/DDBJ whole genome shotgun (WGS) entry which is preliminary data.</text>
</comment>
<dbReference type="PROSITE" id="PS51318">
    <property type="entry name" value="TAT"/>
    <property type="match status" value="1"/>
</dbReference>
<dbReference type="PANTHER" id="PTHR31589">
    <property type="entry name" value="PROTEIN, PUTATIVE (DUF239)-RELATED-RELATED"/>
    <property type="match status" value="1"/>
</dbReference>
<feature type="chain" id="PRO_5045273845" description="Neprosin PEP catalytic domain-containing protein" evidence="1">
    <location>
        <begin position="28"/>
        <end position="261"/>
    </location>
</feature>
<sequence length="261" mass="27340">MSTRRTLTALGAALGLALLLPAQGAQAATYRNGAWFSYVSGQQSTHATGAGVTMTQATPYLASAQGHTLQELSLQDANQQSTIEVGWTVDPQVNGDYLPHLFVFHWVSGQVTCYNGCGFVPASGTGVQPGMAVTSGATATFQINHDATSHAWWIYYNGHAVGDFPDSLWRDPLTQADTFTSAQLVSAFGEVADPNQTSQSWMGNGSCGSWSTSSAISGYQLYGSSDQPNFTVRATDPRSYGFGSVTATSFHLGGPGAGGSC</sequence>
<keyword evidence="1" id="KW-0732">Signal</keyword>
<gene>
    <name evidence="3" type="ORF">GCM10009665_00540</name>
</gene>
<name>A0ABP4G7R5_9ACTN</name>
<dbReference type="InterPro" id="IPR004314">
    <property type="entry name" value="Neprosin"/>
</dbReference>
<dbReference type="EMBL" id="BAAALF010000001">
    <property type="protein sequence ID" value="GAA1214691.1"/>
    <property type="molecule type" value="Genomic_DNA"/>
</dbReference>
<dbReference type="Pfam" id="PF03080">
    <property type="entry name" value="Neprosin"/>
    <property type="match status" value="1"/>
</dbReference>
<feature type="domain" description="Neprosin PEP catalytic" evidence="2">
    <location>
        <begin position="28"/>
        <end position="261"/>
    </location>
</feature>
<evidence type="ECO:0000256" key="1">
    <source>
        <dbReference type="SAM" id="SignalP"/>
    </source>
</evidence>
<proteinExistence type="predicted"/>
<feature type="signal peptide" evidence="1">
    <location>
        <begin position="1"/>
        <end position="27"/>
    </location>
</feature>